<keyword evidence="3" id="KW-1185">Reference proteome</keyword>
<name>A0A2A9NKG3_9AGAR</name>
<sequence length="276" mass="30300">MNIALSGGSAPINLIKCIYVFSRYLIILFQTANSVIVTTHMYKVPISDTACFYWTSAQTGVTVFSLTLLEVILMLRGERVSNDIPIFAQFSLVYALHGKSRYIGMMLICSLTAGVSSNIVASVMTLRELNADDACVARDTPGAVFAFGSFFPESPPSAACISQQLLIWGLTFKRWSFLQTVNNAGQRISRVVVRDGTWVLIGVCAFMSITIPYSVYIDQVTHVMFSIVIPLFSISTCRLIINMQCLNDQISSTNSHELTSIEISGTVSQISQSSRA</sequence>
<evidence type="ECO:0000313" key="3">
    <source>
        <dbReference type="Proteomes" id="UP000242287"/>
    </source>
</evidence>
<evidence type="ECO:0000256" key="1">
    <source>
        <dbReference type="SAM" id="Phobius"/>
    </source>
</evidence>
<gene>
    <name evidence="2" type="ORF">AMATHDRAFT_49692</name>
</gene>
<keyword evidence="1" id="KW-0812">Transmembrane</keyword>
<proteinExistence type="predicted"/>
<dbReference type="STRING" id="703135.A0A2A9NKG3"/>
<keyword evidence="1" id="KW-1133">Transmembrane helix</keyword>
<feature type="transmembrane region" description="Helical" evidence="1">
    <location>
        <begin position="223"/>
        <end position="241"/>
    </location>
</feature>
<evidence type="ECO:0000313" key="2">
    <source>
        <dbReference type="EMBL" id="PFH48246.1"/>
    </source>
</evidence>
<dbReference type="AlphaFoldDB" id="A0A2A9NKG3"/>
<protein>
    <recommendedName>
        <fullName evidence="4">Glucose receptor Git3 N-terminal domain-containing protein</fullName>
    </recommendedName>
</protein>
<accession>A0A2A9NKG3</accession>
<reference evidence="2 3" key="1">
    <citation type="submission" date="2014-02" db="EMBL/GenBank/DDBJ databases">
        <title>Transposable element dynamics among asymbiotic and ectomycorrhizal Amanita fungi.</title>
        <authorList>
            <consortium name="DOE Joint Genome Institute"/>
            <person name="Hess J."/>
            <person name="Skrede I."/>
            <person name="Wolfe B."/>
            <person name="LaButti K."/>
            <person name="Ohm R.A."/>
            <person name="Grigoriev I.V."/>
            <person name="Pringle A."/>
        </authorList>
    </citation>
    <scope>NUCLEOTIDE SEQUENCE [LARGE SCALE GENOMIC DNA]</scope>
    <source>
        <strain evidence="2 3">SKay4041</strain>
    </source>
</reference>
<organism evidence="2 3">
    <name type="scientific">Amanita thiersii Skay4041</name>
    <dbReference type="NCBI Taxonomy" id="703135"/>
    <lineage>
        <taxon>Eukaryota</taxon>
        <taxon>Fungi</taxon>
        <taxon>Dikarya</taxon>
        <taxon>Basidiomycota</taxon>
        <taxon>Agaricomycotina</taxon>
        <taxon>Agaricomycetes</taxon>
        <taxon>Agaricomycetidae</taxon>
        <taxon>Agaricales</taxon>
        <taxon>Pluteineae</taxon>
        <taxon>Amanitaceae</taxon>
        <taxon>Amanita</taxon>
    </lineage>
</organism>
<evidence type="ECO:0008006" key="4">
    <source>
        <dbReference type="Google" id="ProtNLM"/>
    </source>
</evidence>
<feature type="transmembrane region" description="Helical" evidence="1">
    <location>
        <begin position="52"/>
        <end position="73"/>
    </location>
</feature>
<feature type="transmembrane region" description="Helical" evidence="1">
    <location>
        <begin position="12"/>
        <end position="32"/>
    </location>
</feature>
<dbReference type="EMBL" id="KZ302071">
    <property type="protein sequence ID" value="PFH48246.1"/>
    <property type="molecule type" value="Genomic_DNA"/>
</dbReference>
<keyword evidence="1" id="KW-0472">Membrane</keyword>
<feature type="transmembrane region" description="Helical" evidence="1">
    <location>
        <begin position="197"/>
        <end position="217"/>
    </location>
</feature>
<dbReference type="Proteomes" id="UP000242287">
    <property type="component" value="Unassembled WGS sequence"/>
</dbReference>
<dbReference type="OrthoDB" id="3020506at2759"/>